<reference evidence="9" key="1">
    <citation type="submission" date="2020-07" db="EMBL/GenBank/DDBJ databases">
        <title>Genomic analysis of a strain of Sedimentibacter Hydroxybenzoicus DSM7310.</title>
        <authorList>
            <person name="Ma S."/>
        </authorList>
    </citation>
    <scope>NUCLEOTIDE SEQUENCE</scope>
    <source>
        <strain evidence="9">DSM 7310</strain>
    </source>
</reference>
<dbReference type="AlphaFoldDB" id="A0A974BGD3"/>
<keyword evidence="10" id="KW-1185">Reference proteome</keyword>
<feature type="domain" description="Flagellar basal body rod protein N-terminal" evidence="7">
    <location>
        <begin position="7"/>
        <end position="34"/>
    </location>
</feature>
<comment type="caution">
    <text evidence="9">The sequence shown here is derived from an EMBL/GenBank/DDBJ whole genome shotgun (WGS) entry which is preliminary data.</text>
</comment>
<dbReference type="InterPro" id="IPR010930">
    <property type="entry name" value="Flg_bb/hook_C_dom"/>
</dbReference>
<dbReference type="EMBL" id="JACBNQ010000001">
    <property type="protein sequence ID" value="NYB72588.1"/>
    <property type="molecule type" value="Genomic_DNA"/>
</dbReference>
<evidence type="ECO:0000256" key="4">
    <source>
        <dbReference type="ARBA" id="ARBA00023143"/>
    </source>
</evidence>
<comment type="subcellular location">
    <subcellularLocation>
        <location evidence="1 6">Bacterial flagellum basal body</location>
    </subcellularLocation>
</comment>
<dbReference type="PANTHER" id="PTHR30435">
    <property type="entry name" value="FLAGELLAR PROTEIN"/>
    <property type="match status" value="1"/>
</dbReference>
<evidence type="ECO:0000256" key="3">
    <source>
        <dbReference type="ARBA" id="ARBA00017941"/>
    </source>
</evidence>
<dbReference type="InterPro" id="IPR019776">
    <property type="entry name" value="Flagellar_basal_body_rod_CS"/>
</dbReference>
<keyword evidence="9" id="KW-0966">Cell projection</keyword>
<dbReference type="PROSITE" id="PS00588">
    <property type="entry name" value="FLAGELLA_BB_ROD"/>
    <property type="match status" value="1"/>
</dbReference>
<dbReference type="InterPro" id="IPR006299">
    <property type="entry name" value="FlgC"/>
</dbReference>
<protein>
    <recommendedName>
        <fullName evidence="3 6">Flagellar basal-body rod protein FlgC</fullName>
    </recommendedName>
</protein>
<dbReference type="RefSeq" id="WP_179236277.1">
    <property type="nucleotide sequence ID" value="NZ_JACBNQ010000001.1"/>
</dbReference>
<evidence type="ECO:0000256" key="2">
    <source>
        <dbReference type="ARBA" id="ARBA00009677"/>
    </source>
</evidence>
<evidence type="ECO:0000256" key="5">
    <source>
        <dbReference type="ARBA" id="ARBA00025933"/>
    </source>
</evidence>
<dbReference type="NCBIfam" id="TIGR01395">
    <property type="entry name" value="FlgC"/>
    <property type="match status" value="1"/>
</dbReference>
<feature type="domain" description="Flagellar basal-body/hook protein C-terminal" evidence="8">
    <location>
        <begin position="97"/>
        <end position="139"/>
    </location>
</feature>
<dbReference type="Pfam" id="PF00460">
    <property type="entry name" value="Flg_bb_rod"/>
    <property type="match status" value="1"/>
</dbReference>
<keyword evidence="9" id="KW-0969">Cilium</keyword>
<evidence type="ECO:0000259" key="7">
    <source>
        <dbReference type="Pfam" id="PF00460"/>
    </source>
</evidence>
<comment type="subunit">
    <text evidence="5 6">The basal body constitutes a major portion of the flagellar organelle and consists of four rings (L,P,S, and M) mounted on a central rod. The rod consists of about 26 subunits of FlgG in the distal portion, and FlgB, FlgC and FlgF are thought to build up the proximal portion of the rod with about 6 subunits each.</text>
</comment>
<evidence type="ECO:0000256" key="6">
    <source>
        <dbReference type="RuleBase" id="RU362062"/>
    </source>
</evidence>
<evidence type="ECO:0000313" key="10">
    <source>
        <dbReference type="Proteomes" id="UP000611629"/>
    </source>
</evidence>
<dbReference type="Pfam" id="PF06429">
    <property type="entry name" value="Flg_bbr_C"/>
    <property type="match status" value="1"/>
</dbReference>
<dbReference type="GO" id="GO:0030694">
    <property type="term" value="C:bacterial-type flagellum basal body, rod"/>
    <property type="evidence" value="ECO:0007669"/>
    <property type="project" value="UniProtKB-UniRule"/>
</dbReference>
<evidence type="ECO:0000313" key="9">
    <source>
        <dbReference type="EMBL" id="NYB72588.1"/>
    </source>
</evidence>
<keyword evidence="4 6" id="KW-0975">Bacterial flagellum</keyword>
<gene>
    <name evidence="9" type="primary">flgC</name>
    <name evidence="9" type="ORF">HZF24_00375</name>
</gene>
<proteinExistence type="inferred from homology"/>
<sequence>MSFLQSLNISGSGLTAQRLRMDVISENIANKDTTRTENGEPYRRKMVVLSAVNNFQNMFIENINEYEAGRVEVTEIIEDQSEFKLVYNPDHPDAGEDGYVRMPNVDSLKETVDIMEAYRAYQANITALNTMKQMAVKALEIGR</sequence>
<organism evidence="9 10">
    <name type="scientific">Sedimentibacter hydroxybenzoicus DSM 7310</name>
    <dbReference type="NCBI Taxonomy" id="1123245"/>
    <lineage>
        <taxon>Bacteria</taxon>
        <taxon>Bacillati</taxon>
        <taxon>Bacillota</taxon>
        <taxon>Tissierellia</taxon>
        <taxon>Sedimentibacter</taxon>
    </lineage>
</organism>
<name>A0A974BGD3_SEDHY</name>
<keyword evidence="9" id="KW-0282">Flagellum</keyword>
<evidence type="ECO:0000259" key="8">
    <source>
        <dbReference type="Pfam" id="PF06429"/>
    </source>
</evidence>
<dbReference type="PANTHER" id="PTHR30435:SF2">
    <property type="entry name" value="FLAGELLAR BASAL-BODY ROD PROTEIN FLGC"/>
    <property type="match status" value="1"/>
</dbReference>
<evidence type="ECO:0000256" key="1">
    <source>
        <dbReference type="ARBA" id="ARBA00004117"/>
    </source>
</evidence>
<dbReference type="Proteomes" id="UP000611629">
    <property type="component" value="Unassembled WGS sequence"/>
</dbReference>
<dbReference type="GO" id="GO:0071978">
    <property type="term" value="P:bacterial-type flagellum-dependent swarming motility"/>
    <property type="evidence" value="ECO:0007669"/>
    <property type="project" value="TreeGrafter"/>
</dbReference>
<comment type="similarity">
    <text evidence="2">Belongs to the flagella basal body rod proteins family.</text>
</comment>
<dbReference type="InterPro" id="IPR001444">
    <property type="entry name" value="Flag_bb_rod_N"/>
</dbReference>
<accession>A0A974BGD3</accession>